<keyword evidence="2" id="KW-1133">Transmembrane helix</keyword>
<dbReference type="Proteomes" id="UP000646523">
    <property type="component" value="Unassembled WGS sequence"/>
</dbReference>
<name>A0A917Z6Z1_9ACTN</name>
<feature type="compositionally biased region" description="Basic and acidic residues" evidence="1">
    <location>
        <begin position="1"/>
        <end position="10"/>
    </location>
</feature>
<evidence type="ECO:0000256" key="2">
    <source>
        <dbReference type="SAM" id="Phobius"/>
    </source>
</evidence>
<dbReference type="RefSeq" id="WP_189126369.1">
    <property type="nucleotide sequence ID" value="NZ_BMNH01000015.1"/>
</dbReference>
<proteinExistence type="predicted"/>
<sequence>MVFPEDRESSTESTPRRFRKKREDETESVFSPRKQHGDRGEGTKGPEAAGDAKPEEAGPRAETWSPYAEGKRSRGPLWFTLGGVGVLALLAGGLVVMMKSGPADPAATGEGRRTSAPLPSAPPGKYSYAAERTTDPEPLTVKELFPKKKFAVSGRSYEMTVTSKLKKCADGAVGDKLLKALKSGKCTQLIRASFRDKSGKVIGTVGVANLKSSKTATKAASVGNDANYVKPLAGKDEVTKFVGSGSGGTKVWMHGHYAVMIWFQNKDGVKPDSKGSKVIFRAATDITKATVFKALDARTLTGFPAT</sequence>
<keyword evidence="2" id="KW-0472">Membrane</keyword>
<dbReference type="AlphaFoldDB" id="A0A917Z6Z1"/>
<reference evidence="3" key="1">
    <citation type="journal article" date="2014" name="Int. J. Syst. Evol. Microbiol.">
        <title>Complete genome sequence of Corynebacterium casei LMG S-19264T (=DSM 44701T), isolated from a smear-ripened cheese.</title>
        <authorList>
            <consortium name="US DOE Joint Genome Institute (JGI-PGF)"/>
            <person name="Walter F."/>
            <person name="Albersmeier A."/>
            <person name="Kalinowski J."/>
            <person name="Ruckert C."/>
        </authorList>
    </citation>
    <scope>NUCLEOTIDE SEQUENCE</scope>
    <source>
        <strain evidence="3">CGMCC 4.7368</strain>
    </source>
</reference>
<evidence type="ECO:0000256" key="1">
    <source>
        <dbReference type="SAM" id="MobiDB-lite"/>
    </source>
</evidence>
<keyword evidence="2" id="KW-0812">Transmembrane</keyword>
<feature type="transmembrane region" description="Helical" evidence="2">
    <location>
        <begin position="77"/>
        <end position="98"/>
    </location>
</feature>
<gene>
    <name evidence="3" type="ORF">GCM10012289_47550</name>
</gene>
<feature type="compositionally biased region" description="Basic and acidic residues" evidence="1">
    <location>
        <begin position="35"/>
        <end position="59"/>
    </location>
</feature>
<organism evidence="3 4">
    <name type="scientific">Nonomuraea cavernae</name>
    <dbReference type="NCBI Taxonomy" id="2045107"/>
    <lineage>
        <taxon>Bacteria</taxon>
        <taxon>Bacillati</taxon>
        <taxon>Actinomycetota</taxon>
        <taxon>Actinomycetes</taxon>
        <taxon>Streptosporangiales</taxon>
        <taxon>Streptosporangiaceae</taxon>
        <taxon>Nonomuraea</taxon>
    </lineage>
</organism>
<protein>
    <submittedName>
        <fullName evidence="3">Uncharacterized protein</fullName>
    </submittedName>
</protein>
<evidence type="ECO:0000313" key="4">
    <source>
        <dbReference type="Proteomes" id="UP000646523"/>
    </source>
</evidence>
<feature type="region of interest" description="Disordered" evidence="1">
    <location>
        <begin position="1"/>
        <end position="70"/>
    </location>
</feature>
<accession>A0A917Z6Z1</accession>
<keyword evidence="4" id="KW-1185">Reference proteome</keyword>
<reference evidence="3" key="2">
    <citation type="submission" date="2020-09" db="EMBL/GenBank/DDBJ databases">
        <authorList>
            <person name="Sun Q."/>
            <person name="Zhou Y."/>
        </authorList>
    </citation>
    <scope>NUCLEOTIDE SEQUENCE</scope>
    <source>
        <strain evidence="3">CGMCC 4.7368</strain>
    </source>
</reference>
<comment type="caution">
    <text evidence="3">The sequence shown here is derived from an EMBL/GenBank/DDBJ whole genome shotgun (WGS) entry which is preliminary data.</text>
</comment>
<feature type="region of interest" description="Disordered" evidence="1">
    <location>
        <begin position="103"/>
        <end position="125"/>
    </location>
</feature>
<evidence type="ECO:0000313" key="3">
    <source>
        <dbReference type="EMBL" id="GGO74576.1"/>
    </source>
</evidence>
<dbReference type="EMBL" id="BMNH01000015">
    <property type="protein sequence ID" value="GGO74576.1"/>
    <property type="molecule type" value="Genomic_DNA"/>
</dbReference>